<organism evidence="2 3">
    <name type="scientific">Gossypium davidsonii</name>
    <name type="common">Davidson's cotton</name>
    <name type="synonym">Gossypium klotzschianum subsp. davidsonii</name>
    <dbReference type="NCBI Taxonomy" id="34287"/>
    <lineage>
        <taxon>Eukaryota</taxon>
        <taxon>Viridiplantae</taxon>
        <taxon>Streptophyta</taxon>
        <taxon>Embryophyta</taxon>
        <taxon>Tracheophyta</taxon>
        <taxon>Spermatophyta</taxon>
        <taxon>Magnoliopsida</taxon>
        <taxon>eudicotyledons</taxon>
        <taxon>Gunneridae</taxon>
        <taxon>Pentapetalae</taxon>
        <taxon>rosids</taxon>
        <taxon>malvids</taxon>
        <taxon>Malvales</taxon>
        <taxon>Malvaceae</taxon>
        <taxon>Malvoideae</taxon>
        <taxon>Gossypium</taxon>
    </lineage>
</organism>
<dbReference type="InterPro" id="IPR017451">
    <property type="entry name" value="F-box-assoc_interact_dom"/>
</dbReference>
<dbReference type="Proteomes" id="UP000593561">
    <property type="component" value="Unassembled WGS sequence"/>
</dbReference>
<comment type="caution">
    <text evidence="2">The sequence shown here is derived from an EMBL/GenBank/DDBJ whole genome shotgun (WGS) entry which is preliminary data.</text>
</comment>
<keyword evidence="3" id="KW-1185">Reference proteome</keyword>
<feature type="domain" description="F-box associated beta-propeller type 1" evidence="1">
    <location>
        <begin position="37"/>
        <end position="186"/>
    </location>
</feature>
<evidence type="ECO:0000259" key="1">
    <source>
        <dbReference type="Pfam" id="PF07734"/>
    </source>
</evidence>
<evidence type="ECO:0000313" key="2">
    <source>
        <dbReference type="EMBL" id="MBA0629064.1"/>
    </source>
</evidence>
<reference evidence="2 3" key="1">
    <citation type="journal article" date="2019" name="Genome Biol. Evol.">
        <title>Insights into the evolution of the New World diploid cottons (Gossypium, subgenus Houzingenia) based on genome sequencing.</title>
        <authorList>
            <person name="Grover C.E."/>
            <person name="Arick M.A. 2nd"/>
            <person name="Thrash A."/>
            <person name="Conover J.L."/>
            <person name="Sanders W.S."/>
            <person name="Peterson D.G."/>
            <person name="Frelichowski J.E."/>
            <person name="Scheffler J.A."/>
            <person name="Scheffler B.E."/>
            <person name="Wendel J.F."/>
        </authorList>
    </citation>
    <scope>NUCLEOTIDE SEQUENCE [LARGE SCALE GENOMIC DNA]</scope>
    <source>
        <strain evidence="2">27</strain>
        <tissue evidence="2">Leaf</tissue>
    </source>
</reference>
<evidence type="ECO:0000313" key="3">
    <source>
        <dbReference type="Proteomes" id="UP000593561"/>
    </source>
</evidence>
<dbReference type="AlphaFoldDB" id="A0A7J8SSG0"/>
<accession>A0A7J8SSG0</accession>
<name>A0A7J8SSG0_GOSDV</name>
<gene>
    <name evidence="2" type="ORF">Godav_023677</name>
</gene>
<proteinExistence type="predicted"/>
<dbReference type="InterPro" id="IPR006527">
    <property type="entry name" value="F-box-assoc_dom_typ1"/>
</dbReference>
<sequence>FRSCVRDFLHRRFVLTHLSHIDVDGARFQVSRLKFAPKSNQPTWNISDVSACNGLLCLVGPKKDDPFYVCNLILGEFITIQQPYKDRCMSRFWGLGYSIATNQYKLLQSYYPTLELNYPTAEIYTIGSGTWRSIGNTPTGSVSLPFNAFLNGALHWSKSSLGGEFINSFDFDTERFGIVPPPDHFQELDKESGDTTTGGFGYDSYQPTVVLSNGEILMLYNEVIVVTDSYLPKALLSSGQILYLTKKVIDFNNQKVKRLEETRLSQTRARFNAIAYTRCFISHYTVANGKRISRMQSTRVYDKICQQEFQDCTGCGDQASFPVFGVPHGAVNYHVSFIVLEFLYESPFQYASVYDLMIHEK</sequence>
<feature type="non-terminal residue" evidence="2">
    <location>
        <position position="1"/>
    </location>
</feature>
<dbReference type="PANTHER" id="PTHR31672">
    <property type="entry name" value="BNACNNG10540D PROTEIN"/>
    <property type="match status" value="1"/>
</dbReference>
<dbReference type="NCBIfam" id="TIGR01640">
    <property type="entry name" value="F_box_assoc_1"/>
    <property type="match status" value="1"/>
</dbReference>
<dbReference type="PANTHER" id="PTHR31672:SF13">
    <property type="entry name" value="F-BOX PROTEIN CPR30-LIKE"/>
    <property type="match status" value="1"/>
</dbReference>
<dbReference type="EMBL" id="JABFAC010000011">
    <property type="protein sequence ID" value="MBA0629064.1"/>
    <property type="molecule type" value="Genomic_DNA"/>
</dbReference>
<protein>
    <recommendedName>
        <fullName evidence="1">F-box associated beta-propeller type 1 domain-containing protein</fullName>
    </recommendedName>
</protein>
<dbReference type="InterPro" id="IPR050796">
    <property type="entry name" value="SCF_F-box_component"/>
</dbReference>
<dbReference type="Pfam" id="PF07734">
    <property type="entry name" value="FBA_1"/>
    <property type="match status" value="1"/>
</dbReference>